<dbReference type="SMART" id="SM00924">
    <property type="entry name" value="MgtE_N"/>
    <property type="match status" value="1"/>
</dbReference>
<keyword evidence="12" id="KW-1185">Reference proteome</keyword>
<dbReference type="InterPro" id="IPR006668">
    <property type="entry name" value="Mg_transptr_MgtE_intracell_dom"/>
</dbReference>
<evidence type="ECO:0000313" key="11">
    <source>
        <dbReference type="EMBL" id="UUR09462.1"/>
    </source>
</evidence>
<keyword evidence="4 9" id="KW-0812">Transmembrane</keyword>
<dbReference type="InterPro" id="IPR038076">
    <property type="entry name" value="MgtE_N_sf"/>
</dbReference>
<evidence type="ECO:0000256" key="4">
    <source>
        <dbReference type="ARBA" id="ARBA00022692"/>
    </source>
</evidence>
<feature type="transmembrane region" description="Helical" evidence="9">
    <location>
        <begin position="389"/>
        <end position="409"/>
    </location>
</feature>
<dbReference type="SMART" id="SM00116">
    <property type="entry name" value="CBS"/>
    <property type="match status" value="1"/>
</dbReference>
<keyword evidence="3 9" id="KW-0813">Transport</keyword>
<comment type="caution">
    <text evidence="9">Lacks conserved residue(s) required for the propagation of feature annotation.</text>
</comment>
<dbReference type="PANTHER" id="PTHR43773:SF1">
    <property type="entry name" value="MAGNESIUM TRANSPORTER MGTE"/>
    <property type="match status" value="1"/>
</dbReference>
<comment type="similarity">
    <text evidence="2 9">Belongs to the SLC41A transporter family.</text>
</comment>
<dbReference type="NCBIfam" id="TIGR00400">
    <property type="entry name" value="mgtE"/>
    <property type="match status" value="1"/>
</dbReference>
<evidence type="ECO:0000256" key="7">
    <source>
        <dbReference type="ARBA" id="ARBA00023136"/>
    </source>
</evidence>
<keyword evidence="5 9" id="KW-0460">Magnesium</keyword>
<evidence type="ECO:0000313" key="12">
    <source>
        <dbReference type="Proteomes" id="UP000831921"/>
    </source>
</evidence>
<dbReference type="InterPro" id="IPR036739">
    <property type="entry name" value="SLC41_membr_dom_sf"/>
</dbReference>
<dbReference type="InterPro" id="IPR000644">
    <property type="entry name" value="CBS_dom"/>
</dbReference>
<reference evidence="11 12" key="1">
    <citation type="submission" date="2022-05" db="EMBL/GenBank/DDBJ databases">
        <title>S8-45 Sphingomonas ultraviolaceadurans.</title>
        <authorList>
            <person name="Liu Y."/>
        </authorList>
    </citation>
    <scope>NUCLEOTIDE SEQUENCE [LARGE SCALE GENOMIC DNA]</scope>
    <source>
        <strain evidence="11 12">S8-45</strain>
    </source>
</reference>
<evidence type="ECO:0000259" key="10">
    <source>
        <dbReference type="PROSITE" id="PS51371"/>
    </source>
</evidence>
<dbReference type="InterPro" id="IPR046342">
    <property type="entry name" value="CBS_dom_sf"/>
</dbReference>
<dbReference type="CDD" id="cd04606">
    <property type="entry name" value="CBS_pair_Mg_transporter"/>
    <property type="match status" value="1"/>
</dbReference>
<keyword evidence="8" id="KW-0129">CBS domain</keyword>
<dbReference type="Pfam" id="PF00571">
    <property type="entry name" value="CBS"/>
    <property type="match status" value="1"/>
</dbReference>
<dbReference type="Gene3D" id="1.10.357.20">
    <property type="entry name" value="SLC41 divalent cation transporters, integral membrane domain"/>
    <property type="match status" value="1"/>
</dbReference>
<name>A0ABY5MYF5_9SPHN</name>
<feature type="transmembrane region" description="Helical" evidence="9">
    <location>
        <begin position="362"/>
        <end position="383"/>
    </location>
</feature>
<feature type="transmembrane region" description="Helical" evidence="9">
    <location>
        <begin position="288"/>
        <end position="306"/>
    </location>
</feature>
<feature type="transmembrane region" description="Helical" evidence="9">
    <location>
        <begin position="421"/>
        <end position="449"/>
    </location>
</feature>
<keyword evidence="6 9" id="KW-1133">Transmembrane helix</keyword>
<evidence type="ECO:0000256" key="5">
    <source>
        <dbReference type="ARBA" id="ARBA00022842"/>
    </source>
</evidence>
<dbReference type="Pfam" id="PF03448">
    <property type="entry name" value="MgtE_N"/>
    <property type="match status" value="1"/>
</dbReference>
<dbReference type="SUPFAM" id="SSF161093">
    <property type="entry name" value="MgtE membrane domain-like"/>
    <property type="match status" value="1"/>
</dbReference>
<evidence type="ECO:0000256" key="9">
    <source>
        <dbReference type="RuleBase" id="RU362011"/>
    </source>
</evidence>
<gene>
    <name evidence="11" type="primary">mgtE</name>
    <name evidence="11" type="ORF">M1K48_10680</name>
</gene>
<dbReference type="Gene3D" id="3.10.580.10">
    <property type="entry name" value="CBS-domain"/>
    <property type="match status" value="1"/>
</dbReference>
<protein>
    <recommendedName>
        <fullName evidence="9">Magnesium transporter MgtE</fullName>
    </recommendedName>
</protein>
<comment type="subunit">
    <text evidence="9">Homodimer.</text>
</comment>
<dbReference type="PANTHER" id="PTHR43773">
    <property type="entry name" value="MAGNESIUM TRANSPORTER MGTE"/>
    <property type="match status" value="1"/>
</dbReference>
<dbReference type="EMBL" id="CP097253">
    <property type="protein sequence ID" value="UUR09462.1"/>
    <property type="molecule type" value="Genomic_DNA"/>
</dbReference>
<dbReference type="SUPFAM" id="SSF54631">
    <property type="entry name" value="CBS-domain pair"/>
    <property type="match status" value="1"/>
</dbReference>
<dbReference type="InterPro" id="IPR006669">
    <property type="entry name" value="MgtE_transporter"/>
</dbReference>
<dbReference type="SUPFAM" id="SSF158791">
    <property type="entry name" value="MgtE N-terminal domain-like"/>
    <property type="match status" value="1"/>
</dbReference>
<accession>A0ABY5MYF5</accession>
<evidence type="ECO:0000256" key="6">
    <source>
        <dbReference type="ARBA" id="ARBA00022989"/>
    </source>
</evidence>
<dbReference type="Gene3D" id="1.25.60.10">
    <property type="entry name" value="MgtE N-terminal domain-like"/>
    <property type="match status" value="1"/>
</dbReference>
<evidence type="ECO:0000256" key="1">
    <source>
        <dbReference type="ARBA" id="ARBA00004141"/>
    </source>
</evidence>
<dbReference type="InterPro" id="IPR006667">
    <property type="entry name" value="SLC41_membr_dom"/>
</dbReference>
<organism evidence="11 12">
    <name type="scientific">Sphingomonas glaciei</name>
    <dbReference type="NCBI Taxonomy" id="2938948"/>
    <lineage>
        <taxon>Bacteria</taxon>
        <taxon>Pseudomonadati</taxon>
        <taxon>Pseudomonadota</taxon>
        <taxon>Alphaproteobacteria</taxon>
        <taxon>Sphingomonadales</taxon>
        <taxon>Sphingomonadaceae</taxon>
        <taxon>Sphingomonas</taxon>
    </lineage>
</organism>
<keyword evidence="9" id="KW-0479">Metal-binding</keyword>
<evidence type="ECO:0000256" key="8">
    <source>
        <dbReference type="PROSITE-ProRule" id="PRU00703"/>
    </source>
</evidence>
<dbReference type="Pfam" id="PF01769">
    <property type="entry name" value="MgtE"/>
    <property type="match status" value="1"/>
</dbReference>
<comment type="function">
    <text evidence="9">Acts as a magnesium transporter.</text>
</comment>
<comment type="subcellular location">
    <subcellularLocation>
        <location evidence="9">Cell membrane</location>
        <topology evidence="9">Multi-pass membrane protein</topology>
    </subcellularLocation>
    <subcellularLocation>
        <location evidence="1">Membrane</location>
        <topology evidence="1">Multi-pass membrane protein</topology>
    </subcellularLocation>
</comment>
<proteinExistence type="inferred from homology"/>
<keyword evidence="9" id="KW-1003">Cell membrane</keyword>
<sequence>MDAEDRLRPDFVERVLDAVDAGDAETARALVEPLHPADVADLIELARADEREGLVSALAELVDADVLAELNEHVREILVSEMTPERVAEIAGELDTDDAVAIIEDLEEDDQRAVLRAMEPDDRAAIEEALTYGEETAGRLMQRDLIAVPEHWNVGQVIDYLRSEEELANDFWEVFVVSPDHHPVGTCKLSTILRSPRATSVASIMALEQTLIPVDMDQEDVALRFQKYALVSAAVVDASGRLVGMITVDDIVHIIQAEASEDVLLLSGAGEGDINEPVLDSYKARVRWLIANLLTALLASTIIRLFEGSIERLAILAALMPIVAGVGGNAGTQTLAVTVRALATNQLTGSNRWRAVGREMRVALMNGLTVATLVGIAVTLILGSGQLGAVIAAAMLFNVLIAGFAGVLVPLTMERWGADPAVASSIFVTMVTDSMGFLLFLGMATAFGLTG</sequence>
<evidence type="ECO:0000256" key="2">
    <source>
        <dbReference type="ARBA" id="ARBA00009749"/>
    </source>
</evidence>
<evidence type="ECO:0000256" key="3">
    <source>
        <dbReference type="ARBA" id="ARBA00022448"/>
    </source>
</evidence>
<dbReference type="Proteomes" id="UP000831921">
    <property type="component" value="Chromosome"/>
</dbReference>
<feature type="domain" description="CBS" evidence="10">
    <location>
        <begin position="205"/>
        <end position="261"/>
    </location>
</feature>
<dbReference type="PROSITE" id="PS51371">
    <property type="entry name" value="CBS"/>
    <property type="match status" value="1"/>
</dbReference>
<keyword evidence="7 9" id="KW-0472">Membrane</keyword>